<evidence type="ECO:0000259" key="1">
    <source>
        <dbReference type="SMART" id="SM00256"/>
    </source>
</evidence>
<protein>
    <recommendedName>
        <fullName evidence="1">F-box domain-containing protein</fullName>
    </recommendedName>
</protein>
<evidence type="ECO:0000313" key="3">
    <source>
        <dbReference type="Proteomes" id="UP000032180"/>
    </source>
</evidence>
<dbReference type="PANTHER" id="PTHR31111">
    <property type="entry name" value="BNAA05G37150D PROTEIN-RELATED"/>
    <property type="match status" value="1"/>
</dbReference>
<feature type="domain" description="F-box" evidence="1">
    <location>
        <begin position="17"/>
        <end position="55"/>
    </location>
</feature>
<reference evidence="2 3" key="1">
    <citation type="submission" date="2012-08" db="EMBL/GenBank/DDBJ databases">
        <title>Oryza genome evolution.</title>
        <authorList>
            <person name="Wing R.A."/>
        </authorList>
    </citation>
    <scope>NUCLEOTIDE SEQUENCE</scope>
</reference>
<dbReference type="Pfam" id="PF12937">
    <property type="entry name" value="F-box-like"/>
    <property type="match status" value="1"/>
</dbReference>
<dbReference type="PANTHER" id="PTHR31111:SF136">
    <property type="entry name" value="F-BOX ASSOCIATED DOMAIN-CONTAINING PROTEIN"/>
    <property type="match status" value="1"/>
</dbReference>
<proteinExistence type="predicted"/>
<dbReference type="STRING" id="77586.A0A0D9WWJ8"/>
<dbReference type="InterPro" id="IPR001810">
    <property type="entry name" value="F-box_dom"/>
</dbReference>
<dbReference type="CDD" id="cd22157">
    <property type="entry name" value="F-box_AtFBW1-like"/>
    <property type="match status" value="1"/>
</dbReference>
<evidence type="ECO:0000313" key="2">
    <source>
        <dbReference type="EnsemblPlants" id="LPERR07G05540.1"/>
    </source>
</evidence>
<reference evidence="2" key="3">
    <citation type="submission" date="2015-04" db="UniProtKB">
        <authorList>
            <consortium name="EnsemblPlants"/>
        </authorList>
    </citation>
    <scope>IDENTIFICATION</scope>
</reference>
<dbReference type="eggNOG" id="ENOG502R66E">
    <property type="taxonomic scope" value="Eukaryota"/>
</dbReference>
<accession>A0A0D9WWJ8</accession>
<sequence length="292" mass="32797">MASPERIMRNPSPGLPLDDALFEILLRLPARDICRARAVCRSWRAMASDPLFIGAHASRHPGPYIAATAVDDPRAVDIRRIHIGFRDFRVQRARLDAVCFVEGLNPLYVTVMNPATGSAAASCASVKSISDKYEYLLERCYVTMDSCAFGKVPSTYGRVQGIPIPSFWTFLYPTAAMRGSIVPFNLETEEWMGILNGPKPVTDLYREDIMGVIFSNLQAEQLLTITDLNGSLVTVHAVCGSRMDLWFLSDFEKGLWMKKYSIDFPYNRLSTYPLLLLDDERIVFLVQATNEL</sequence>
<dbReference type="AlphaFoldDB" id="A0A0D9WWJ8"/>
<dbReference type="Proteomes" id="UP000032180">
    <property type="component" value="Chromosome 7"/>
</dbReference>
<dbReference type="Gramene" id="LPERR07G05540.1">
    <property type="protein sequence ID" value="LPERR07G05540.1"/>
    <property type="gene ID" value="LPERR07G05540"/>
</dbReference>
<keyword evidence="3" id="KW-1185">Reference proteome</keyword>
<dbReference type="HOGENOM" id="CLU_033501_1_0_1"/>
<name>A0A0D9WWJ8_9ORYZ</name>
<reference evidence="3" key="2">
    <citation type="submission" date="2013-12" db="EMBL/GenBank/DDBJ databases">
        <authorList>
            <person name="Yu Y."/>
            <person name="Lee S."/>
            <person name="de Baynast K."/>
            <person name="Wissotski M."/>
            <person name="Liu L."/>
            <person name="Talag J."/>
            <person name="Goicoechea J."/>
            <person name="Angelova A."/>
            <person name="Jetty R."/>
            <person name="Kudrna D."/>
            <person name="Golser W."/>
            <person name="Rivera L."/>
            <person name="Zhang J."/>
            <person name="Wing R."/>
        </authorList>
    </citation>
    <scope>NUCLEOTIDE SEQUENCE</scope>
</reference>
<organism evidence="2 3">
    <name type="scientific">Leersia perrieri</name>
    <dbReference type="NCBI Taxonomy" id="77586"/>
    <lineage>
        <taxon>Eukaryota</taxon>
        <taxon>Viridiplantae</taxon>
        <taxon>Streptophyta</taxon>
        <taxon>Embryophyta</taxon>
        <taxon>Tracheophyta</taxon>
        <taxon>Spermatophyta</taxon>
        <taxon>Magnoliopsida</taxon>
        <taxon>Liliopsida</taxon>
        <taxon>Poales</taxon>
        <taxon>Poaceae</taxon>
        <taxon>BOP clade</taxon>
        <taxon>Oryzoideae</taxon>
        <taxon>Oryzeae</taxon>
        <taxon>Oryzinae</taxon>
        <taxon>Leersia</taxon>
    </lineage>
</organism>
<dbReference type="InterPro" id="IPR036047">
    <property type="entry name" value="F-box-like_dom_sf"/>
</dbReference>
<dbReference type="Gene3D" id="1.20.1280.50">
    <property type="match status" value="1"/>
</dbReference>
<dbReference type="SUPFAM" id="SSF81383">
    <property type="entry name" value="F-box domain"/>
    <property type="match status" value="1"/>
</dbReference>
<dbReference type="SMART" id="SM00256">
    <property type="entry name" value="FBOX"/>
    <property type="match status" value="1"/>
</dbReference>
<dbReference type="EnsemblPlants" id="LPERR07G05540.1">
    <property type="protein sequence ID" value="LPERR07G05540.1"/>
    <property type="gene ID" value="LPERR07G05540"/>
</dbReference>